<evidence type="ECO:0000313" key="2">
    <source>
        <dbReference type="EMBL" id="CEQ40150.1"/>
    </source>
</evidence>
<organism evidence="2 3">
    <name type="scientific">Sporidiobolus salmonicolor</name>
    <name type="common">Yeast-like fungus</name>
    <name type="synonym">Sporobolomyces salmonicolor</name>
    <dbReference type="NCBI Taxonomy" id="5005"/>
    <lineage>
        <taxon>Eukaryota</taxon>
        <taxon>Fungi</taxon>
        <taxon>Dikarya</taxon>
        <taxon>Basidiomycota</taxon>
        <taxon>Pucciniomycotina</taxon>
        <taxon>Microbotryomycetes</taxon>
        <taxon>Sporidiobolales</taxon>
        <taxon>Sporidiobolaceae</taxon>
        <taxon>Sporobolomyces</taxon>
    </lineage>
</organism>
<dbReference type="PANTHER" id="PTHR31223:SF70">
    <property type="entry name" value="LOG FAMILY PROTEIN YJL055W"/>
    <property type="match status" value="1"/>
</dbReference>
<gene>
    <name evidence="2" type="primary">SPOSA6832_01730</name>
</gene>
<dbReference type="OrthoDB" id="414463at2759"/>
<dbReference type="NCBIfam" id="TIGR00730">
    <property type="entry name" value="Rossman fold protein, TIGR00730 family"/>
    <property type="match status" value="1"/>
</dbReference>
<feature type="region of interest" description="Disordered" evidence="1">
    <location>
        <begin position="207"/>
        <end position="227"/>
    </location>
</feature>
<dbReference type="GO" id="GO:0016799">
    <property type="term" value="F:hydrolase activity, hydrolyzing N-glycosyl compounds"/>
    <property type="evidence" value="ECO:0007669"/>
    <property type="project" value="TreeGrafter"/>
</dbReference>
<name>A0A0D6EKL7_SPOSA</name>
<dbReference type="InterPro" id="IPR031100">
    <property type="entry name" value="LOG_fam"/>
</dbReference>
<dbReference type="SUPFAM" id="SSF102405">
    <property type="entry name" value="MCP/YpsA-like"/>
    <property type="match status" value="1"/>
</dbReference>
<dbReference type="Proteomes" id="UP000243876">
    <property type="component" value="Unassembled WGS sequence"/>
</dbReference>
<keyword evidence="3" id="KW-1185">Reference proteome</keyword>
<feature type="compositionally biased region" description="Basic and acidic residues" evidence="1">
    <location>
        <begin position="218"/>
        <end position="227"/>
    </location>
</feature>
<dbReference type="PANTHER" id="PTHR31223">
    <property type="entry name" value="LOG FAMILY PROTEIN YJL055W"/>
    <property type="match status" value="1"/>
</dbReference>
<dbReference type="InterPro" id="IPR005269">
    <property type="entry name" value="LOG"/>
</dbReference>
<evidence type="ECO:0000313" key="3">
    <source>
        <dbReference type="Proteomes" id="UP000243876"/>
    </source>
</evidence>
<dbReference type="GO" id="GO:0009691">
    <property type="term" value="P:cytokinin biosynthetic process"/>
    <property type="evidence" value="ECO:0007669"/>
    <property type="project" value="InterPro"/>
</dbReference>
<accession>A0A0D6EKL7</accession>
<proteinExistence type="predicted"/>
<sequence length="227" mass="24203">MTAPVPPSSDDLAIAVFCGASPGNDPVYIEAAESVARAIAQAGKTVVYGGGTKGLMGKVASSVLEHGGRVHGVIPSAFLAVEAPDRGDAVKPNEIETVVKTMHERKKLMSDLSEAFIGLPGGYGTLEEVAEMTTWSQLSIISKPVVLLNINNFYTPLRSFVEGAISAGFISPKNRNFLVFLDPSPSPEFDWGRAALEKIREWKAMGSGGAEPFGLEWEDGRPRDDVL</sequence>
<dbReference type="AlphaFoldDB" id="A0A0D6EKL7"/>
<evidence type="ECO:0000256" key="1">
    <source>
        <dbReference type="SAM" id="MobiDB-lite"/>
    </source>
</evidence>
<dbReference type="EMBL" id="CENE01000005">
    <property type="protein sequence ID" value="CEQ40150.1"/>
    <property type="molecule type" value="Genomic_DNA"/>
</dbReference>
<dbReference type="GO" id="GO:0005829">
    <property type="term" value="C:cytosol"/>
    <property type="evidence" value="ECO:0007669"/>
    <property type="project" value="TreeGrafter"/>
</dbReference>
<dbReference type="Gene3D" id="3.40.50.450">
    <property type="match status" value="1"/>
</dbReference>
<reference evidence="3" key="1">
    <citation type="submission" date="2015-02" db="EMBL/GenBank/DDBJ databases">
        <authorList>
            <person name="Gon?alves P."/>
        </authorList>
    </citation>
    <scope>NUCLEOTIDE SEQUENCE [LARGE SCALE GENOMIC DNA]</scope>
</reference>
<protein>
    <submittedName>
        <fullName evidence="2">SPOSA6832_01730-mRNA-1:cds</fullName>
    </submittedName>
</protein>
<dbReference type="Pfam" id="PF03641">
    <property type="entry name" value="Lysine_decarbox"/>
    <property type="match status" value="1"/>
</dbReference>